<dbReference type="Proteomes" id="UP001202922">
    <property type="component" value="Unassembled WGS sequence"/>
</dbReference>
<keyword evidence="3" id="KW-1185">Reference proteome</keyword>
<proteinExistence type="predicted"/>
<feature type="region of interest" description="Disordered" evidence="1">
    <location>
        <begin position="58"/>
        <end position="78"/>
    </location>
</feature>
<organism evidence="2 3">
    <name type="scientific">Sinomonas terrae</name>
    <dbReference type="NCBI Taxonomy" id="2908838"/>
    <lineage>
        <taxon>Bacteria</taxon>
        <taxon>Bacillati</taxon>
        <taxon>Actinomycetota</taxon>
        <taxon>Actinomycetes</taxon>
        <taxon>Micrococcales</taxon>
        <taxon>Micrococcaceae</taxon>
        <taxon>Sinomonas</taxon>
    </lineage>
</organism>
<sequence length="78" mass="8604">MAATTIKVPHELRDRINHDAGERGLSAAALLAELLDGYERSRRFEAIREAYGRLPGDDTYAQETQVWDETSGDGLADA</sequence>
<evidence type="ECO:0000313" key="3">
    <source>
        <dbReference type="Proteomes" id="UP001202922"/>
    </source>
</evidence>
<protein>
    <recommendedName>
        <fullName evidence="4">Toxin-antitoxin system protein</fullName>
    </recommendedName>
</protein>
<dbReference type="EMBL" id="JAKZBV010000003">
    <property type="protein sequence ID" value="MCH6472566.1"/>
    <property type="molecule type" value="Genomic_DNA"/>
</dbReference>
<evidence type="ECO:0008006" key="4">
    <source>
        <dbReference type="Google" id="ProtNLM"/>
    </source>
</evidence>
<name>A0ABS9U784_9MICC</name>
<evidence type="ECO:0000313" key="2">
    <source>
        <dbReference type="EMBL" id="MCH6472566.1"/>
    </source>
</evidence>
<evidence type="ECO:0000256" key="1">
    <source>
        <dbReference type="SAM" id="MobiDB-lite"/>
    </source>
</evidence>
<reference evidence="2 3" key="1">
    <citation type="submission" date="2022-03" db="EMBL/GenBank/DDBJ databases">
        <title>Sinomonas sp. isolated from a soil.</title>
        <authorList>
            <person name="Han J."/>
            <person name="Kim D.-U."/>
        </authorList>
    </citation>
    <scope>NUCLEOTIDE SEQUENCE [LARGE SCALE GENOMIC DNA]</scope>
    <source>
        <strain evidence="2 3">5-5</strain>
    </source>
</reference>
<accession>A0ABS9U784</accession>
<comment type="caution">
    <text evidence="2">The sequence shown here is derived from an EMBL/GenBank/DDBJ whole genome shotgun (WGS) entry which is preliminary data.</text>
</comment>
<dbReference type="RefSeq" id="WP_241056745.1">
    <property type="nucleotide sequence ID" value="NZ_JAKZBV010000003.1"/>
</dbReference>
<gene>
    <name evidence="2" type="ORF">L0M17_21835</name>
</gene>